<sequence length="266" mass="29153">MPSASLHRRKEDGTRIQMTVLRRPRSSSMSDVQMESTTFTLGYDECIVTKSQTTRIDSIKEDMHWNLNMHECRACPFVGKFPQPGSNMRQNDGIAILRLLSGQLVSYRIDASGLFGNKELHAQWQTPLKHDLGFQHLTNATALLFGDSMGLVLPAPTTSSAIPQHCAVKTFSPSPTPEMRSRSPLPSETPRHPKSPPATPERSVASSTTPVTRTPSSSPRRTPRQIISPPATPERSPSAKARPTTPRSISSQAGVLKARSPPQEAV</sequence>
<protein>
    <submittedName>
        <fullName evidence="2">Uncharacterized protein</fullName>
    </submittedName>
</protein>
<feature type="compositionally biased region" description="Low complexity" evidence="1">
    <location>
        <begin position="202"/>
        <end position="229"/>
    </location>
</feature>
<name>A0A6A5KD98_9PLEO</name>
<dbReference type="Proteomes" id="UP000800040">
    <property type="component" value="Unassembled WGS sequence"/>
</dbReference>
<evidence type="ECO:0000256" key="1">
    <source>
        <dbReference type="SAM" id="MobiDB-lite"/>
    </source>
</evidence>
<evidence type="ECO:0000313" key="2">
    <source>
        <dbReference type="EMBL" id="KAF1831373.1"/>
    </source>
</evidence>
<proteinExistence type="predicted"/>
<accession>A0A6A5KD98</accession>
<gene>
    <name evidence="2" type="ORF">BDW02DRAFT_649920</name>
</gene>
<reference evidence="2" key="1">
    <citation type="submission" date="2020-01" db="EMBL/GenBank/DDBJ databases">
        <authorList>
            <consortium name="DOE Joint Genome Institute"/>
            <person name="Haridas S."/>
            <person name="Albert R."/>
            <person name="Binder M."/>
            <person name="Bloem J."/>
            <person name="Labutti K."/>
            <person name="Salamov A."/>
            <person name="Andreopoulos B."/>
            <person name="Baker S.E."/>
            <person name="Barry K."/>
            <person name="Bills G."/>
            <person name="Bluhm B.H."/>
            <person name="Cannon C."/>
            <person name="Castanera R."/>
            <person name="Culley D.E."/>
            <person name="Daum C."/>
            <person name="Ezra D."/>
            <person name="Gonzalez J.B."/>
            <person name="Henrissat B."/>
            <person name="Kuo A."/>
            <person name="Liang C."/>
            <person name="Lipzen A."/>
            <person name="Lutzoni F."/>
            <person name="Magnuson J."/>
            <person name="Mondo S."/>
            <person name="Nolan M."/>
            <person name="Ohm R."/>
            <person name="Pangilinan J."/>
            <person name="Park H.-J."/>
            <person name="Ramirez L."/>
            <person name="Alfaro M."/>
            <person name="Sun H."/>
            <person name="Tritt A."/>
            <person name="Yoshinaga Y."/>
            <person name="Zwiers L.-H."/>
            <person name="Turgeon B.G."/>
            <person name="Goodwin S.B."/>
            <person name="Spatafora J.W."/>
            <person name="Crous P.W."/>
            <person name="Grigoriev I.V."/>
        </authorList>
    </citation>
    <scope>NUCLEOTIDE SEQUENCE</scope>
    <source>
        <strain evidence="2">P77</strain>
    </source>
</reference>
<feature type="region of interest" description="Disordered" evidence="1">
    <location>
        <begin position="164"/>
        <end position="266"/>
    </location>
</feature>
<dbReference type="EMBL" id="ML975365">
    <property type="protein sequence ID" value="KAF1831373.1"/>
    <property type="molecule type" value="Genomic_DNA"/>
</dbReference>
<keyword evidence="3" id="KW-1185">Reference proteome</keyword>
<dbReference type="AlphaFoldDB" id="A0A6A5KD98"/>
<evidence type="ECO:0000313" key="3">
    <source>
        <dbReference type="Proteomes" id="UP000800040"/>
    </source>
</evidence>
<organism evidence="2 3">
    <name type="scientific">Decorospora gaudefroyi</name>
    <dbReference type="NCBI Taxonomy" id="184978"/>
    <lineage>
        <taxon>Eukaryota</taxon>
        <taxon>Fungi</taxon>
        <taxon>Dikarya</taxon>
        <taxon>Ascomycota</taxon>
        <taxon>Pezizomycotina</taxon>
        <taxon>Dothideomycetes</taxon>
        <taxon>Pleosporomycetidae</taxon>
        <taxon>Pleosporales</taxon>
        <taxon>Pleosporineae</taxon>
        <taxon>Pleosporaceae</taxon>
        <taxon>Decorospora</taxon>
    </lineage>
</organism>